<sequence length="305" mass="34886">MIKKQLSYLISPEDAGQTVEQFLRKKGYSHRLVVHLRNTPLGLSIGKETAYTSHMLKPGEILFVTLKEEENSEHIVPTRLPLSIAYEDEDILVVNKAPGMPIHPSQGHFENTLANAVAWYYQSLGESFVYRAINRLDRDTSGLLIIAKHMLSACVLSDQMVKRQIHREYRAIVCGQTPEYGLIDQPIGRAPGSTVLRRIDWEEGEAARTHFWRLSYDEERDLSYIRLSLETGRTHQIRVHMASIGHPLPGDFLYHPDCRWISRQPLHSYRLDFIHPVSGRELSFTAPLPEDMASLVPYIHRSPLG</sequence>
<proteinExistence type="inferred from homology"/>
<dbReference type="NCBIfam" id="TIGR00005">
    <property type="entry name" value="rluA_subfam"/>
    <property type="match status" value="1"/>
</dbReference>
<comment type="similarity">
    <text evidence="2 3">Belongs to the pseudouridine synthase RluA family.</text>
</comment>
<gene>
    <name evidence="5" type="ORF">F130042H8_20820</name>
</gene>
<dbReference type="Pfam" id="PF00849">
    <property type="entry name" value="PseudoU_synth_2"/>
    <property type="match status" value="1"/>
</dbReference>
<name>A0ABQ0AYB7_9FIRM</name>
<dbReference type="PANTHER" id="PTHR21600:SF35">
    <property type="entry name" value="PSEUDOURIDINE SYNTHASE"/>
    <property type="match status" value="1"/>
</dbReference>
<dbReference type="InterPro" id="IPR050188">
    <property type="entry name" value="RluA_PseudoU_synthase"/>
</dbReference>
<dbReference type="Proteomes" id="UP001600894">
    <property type="component" value="Unassembled WGS sequence"/>
</dbReference>
<evidence type="ECO:0000256" key="2">
    <source>
        <dbReference type="ARBA" id="ARBA00010876"/>
    </source>
</evidence>
<dbReference type="PANTHER" id="PTHR21600">
    <property type="entry name" value="MITOCHONDRIAL RNA PSEUDOURIDINE SYNTHASE"/>
    <property type="match status" value="1"/>
</dbReference>
<dbReference type="CDD" id="cd02869">
    <property type="entry name" value="PseudoU_synth_RluA_like"/>
    <property type="match status" value="1"/>
</dbReference>
<reference evidence="5 6" key="1">
    <citation type="submission" date="2024-04" db="EMBL/GenBank/DDBJ databases">
        <title>Defined microbial consortia suppress multidrug-resistant proinflammatory Enterobacteriaceae via ecological control.</title>
        <authorList>
            <person name="Furuichi M."/>
            <person name="Kawaguchi T."/>
            <person name="Pust M."/>
            <person name="Yasuma K."/>
            <person name="Plichta D."/>
            <person name="Hasegawa N."/>
            <person name="Ohya T."/>
            <person name="Bhattarai S."/>
            <person name="Sasajima S."/>
            <person name="Aoto Y."/>
            <person name="Tuganbaev T."/>
            <person name="Yaginuma M."/>
            <person name="Ueda M."/>
            <person name="Okahashi N."/>
            <person name="Amafuji K."/>
            <person name="Kiridooshi Y."/>
            <person name="Sugita K."/>
            <person name="Strazar M."/>
            <person name="Skelly A."/>
            <person name="Suda W."/>
            <person name="Hattori M."/>
            <person name="Nakamoto N."/>
            <person name="Caballero S."/>
            <person name="Norman J."/>
            <person name="Olle B."/>
            <person name="Tanoue T."/>
            <person name="Arita M."/>
            <person name="Bucci V."/>
            <person name="Atarashi K."/>
            <person name="Xavier R."/>
            <person name="Honda K."/>
        </authorList>
    </citation>
    <scope>NUCLEOTIDE SEQUENCE [LARGE SCALE GENOMIC DNA]</scope>
    <source>
        <strain evidence="6">f13</strain>
    </source>
</reference>
<dbReference type="EC" id="5.4.99.-" evidence="3"/>
<protein>
    <recommendedName>
        <fullName evidence="3">Pseudouridine synthase</fullName>
        <ecNumber evidence="3">5.4.99.-</ecNumber>
    </recommendedName>
</protein>
<accession>A0ABQ0AYB7</accession>
<evidence type="ECO:0000313" key="6">
    <source>
        <dbReference type="Proteomes" id="UP001600894"/>
    </source>
</evidence>
<dbReference type="InterPro" id="IPR006145">
    <property type="entry name" value="PsdUridine_synth_RsuA/RluA"/>
</dbReference>
<dbReference type="InterPro" id="IPR006224">
    <property type="entry name" value="PsdUridine_synth_RluA-like_CS"/>
</dbReference>
<evidence type="ECO:0000256" key="3">
    <source>
        <dbReference type="RuleBase" id="RU362028"/>
    </source>
</evidence>
<dbReference type="Gene3D" id="3.30.2350.10">
    <property type="entry name" value="Pseudouridine synthase"/>
    <property type="match status" value="1"/>
</dbReference>
<comment type="caution">
    <text evidence="5">The sequence shown here is derived from an EMBL/GenBank/DDBJ whole genome shotgun (WGS) entry which is preliminary data.</text>
</comment>
<dbReference type="InterPro" id="IPR020103">
    <property type="entry name" value="PsdUridine_synth_cat_dom_sf"/>
</dbReference>
<evidence type="ECO:0000313" key="5">
    <source>
        <dbReference type="EMBL" id="GAA6269022.1"/>
    </source>
</evidence>
<keyword evidence="3" id="KW-0413">Isomerase</keyword>
<comment type="catalytic activity">
    <reaction evidence="1 3">
        <text>a uridine in RNA = a pseudouridine in RNA</text>
        <dbReference type="Rhea" id="RHEA:48348"/>
        <dbReference type="Rhea" id="RHEA-COMP:12068"/>
        <dbReference type="Rhea" id="RHEA-COMP:12069"/>
        <dbReference type="ChEBI" id="CHEBI:65314"/>
        <dbReference type="ChEBI" id="CHEBI:65315"/>
    </reaction>
</comment>
<keyword evidence="6" id="KW-1185">Reference proteome</keyword>
<comment type="function">
    <text evidence="3">Responsible for synthesis of pseudouridine from uracil.</text>
</comment>
<dbReference type="SUPFAM" id="SSF55120">
    <property type="entry name" value="Pseudouridine synthase"/>
    <property type="match status" value="1"/>
</dbReference>
<dbReference type="PROSITE" id="PS01129">
    <property type="entry name" value="PSI_RLU"/>
    <property type="match status" value="1"/>
</dbReference>
<dbReference type="EMBL" id="BAABXL010000001">
    <property type="protein sequence ID" value="GAA6269022.1"/>
    <property type="molecule type" value="Genomic_DNA"/>
</dbReference>
<evidence type="ECO:0000256" key="1">
    <source>
        <dbReference type="ARBA" id="ARBA00000073"/>
    </source>
</evidence>
<feature type="domain" description="Pseudouridine synthase RsuA/RluA-like" evidence="4">
    <location>
        <begin position="90"/>
        <end position="243"/>
    </location>
</feature>
<organism evidence="5 6">
    <name type="scientific">Enterocloster alcoholdehydrogenati</name>
    <dbReference type="NCBI Taxonomy" id="2547410"/>
    <lineage>
        <taxon>Bacteria</taxon>
        <taxon>Bacillati</taxon>
        <taxon>Bacillota</taxon>
        <taxon>Clostridia</taxon>
        <taxon>Lachnospirales</taxon>
        <taxon>Lachnospiraceae</taxon>
        <taxon>Enterocloster</taxon>
    </lineage>
</organism>
<evidence type="ECO:0000259" key="4">
    <source>
        <dbReference type="Pfam" id="PF00849"/>
    </source>
</evidence>
<dbReference type="InterPro" id="IPR006225">
    <property type="entry name" value="PsdUridine_synth_RluC/D"/>
</dbReference>
<dbReference type="RefSeq" id="WP_390469927.1">
    <property type="nucleotide sequence ID" value="NZ_BAABXL010000001.1"/>
</dbReference>